<reference evidence="1 2" key="1">
    <citation type="submission" date="2018-05" db="EMBL/GenBank/DDBJ databases">
        <title>Evolution of GPA BGCs.</title>
        <authorList>
            <person name="Waglechner N."/>
            <person name="Wright G.D."/>
        </authorList>
    </citation>
    <scope>NUCLEOTIDE SEQUENCE [LARGE SCALE GENOMIC DNA]</scope>
    <source>
        <strain evidence="1 2">A82846</strain>
    </source>
</reference>
<dbReference type="SUPFAM" id="SSF48452">
    <property type="entry name" value="TPR-like"/>
    <property type="match status" value="1"/>
</dbReference>
<comment type="caution">
    <text evidence="1">The sequence shown here is derived from an EMBL/GenBank/DDBJ whole genome shotgun (WGS) entry which is preliminary data.</text>
</comment>
<dbReference type="AlphaFoldDB" id="A0A428Z9P3"/>
<proteinExistence type="predicted"/>
<evidence type="ECO:0000313" key="2">
    <source>
        <dbReference type="Proteomes" id="UP000287547"/>
    </source>
</evidence>
<protein>
    <submittedName>
        <fullName evidence="1">Tetratricopeptide repeat protein</fullName>
    </submittedName>
</protein>
<sequence length="102" mass="11268">MALCLRLSGDAAGARETYAQLVHQMRQKLGRLHHETLIARHNLAYWRSLAGNVDSAISEFTTAGRRTEAVAQPTDLIDEMARVQGANNPRTLEAVKLLDGWA</sequence>
<evidence type="ECO:0000313" key="1">
    <source>
        <dbReference type="EMBL" id="RSM84782.1"/>
    </source>
</evidence>
<dbReference type="InterPro" id="IPR011990">
    <property type="entry name" value="TPR-like_helical_dom_sf"/>
</dbReference>
<accession>A0A428Z9P3</accession>
<name>A0A428Z9P3_KIBAR</name>
<dbReference type="EMBL" id="QHKI01000015">
    <property type="protein sequence ID" value="RSM84782.1"/>
    <property type="molecule type" value="Genomic_DNA"/>
</dbReference>
<gene>
    <name evidence="1" type="ORF">DMH04_20100</name>
</gene>
<dbReference type="OrthoDB" id="3885120at2"/>
<dbReference type="Gene3D" id="1.25.40.10">
    <property type="entry name" value="Tetratricopeptide repeat domain"/>
    <property type="match status" value="1"/>
</dbReference>
<dbReference type="Proteomes" id="UP000287547">
    <property type="component" value="Unassembled WGS sequence"/>
</dbReference>
<organism evidence="1 2">
    <name type="scientific">Kibdelosporangium aridum</name>
    <dbReference type="NCBI Taxonomy" id="2030"/>
    <lineage>
        <taxon>Bacteria</taxon>
        <taxon>Bacillati</taxon>
        <taxon>Actinomycetota</taxon>
        <taxon>Actinomycetes</taxon>
        <taxon>Pseudonocardiales</taxon>
        <taxon>Pseudonocardiaceae</taxon>
        <taxon>Kibdelosporangium</taxon>
    </lineage>
</organism>
<dbReference type="RefSeq" id="WP_037266537.1">
    <property type="nucleotide sequence ID" value="NZ_QHKI01000015.1"/>
</dbReference>